<dbReference type="EMBL" id="SBIW01000012">
    <property type="protein sequence ID" value="RWY47874.1"/>
    <property type="molecule type" value="Genomic_DNA"/>
</dbReference>
<dbReference type="Pfam" id="PF13385">
    <property type="entry name" value="Laminin_G_3"/>
    <property type="match status" value="2"/>
</dbReference>
<evidence type="ECO:0000259" key="4">
    <source>
        <dbReference type="PROSITE" id="PS50093"/>
    </source>
</evidence>
<dbReference type="SUPFAM" id="SSF49899">
    <property type="entry name" value="Concanavalin A-like lectins/glucanases"/>
    <property type="match status" value="2"/>
</dbReference>
<dbReference type="SMART" id="SM00089">
    <property type="entry name" value="PKD"/>
    <property type="match status" value="2"/>
</dbReference>
<keyword evidence="6" id="KW-1185">Reference proteome</keyword>
<dbReference type="PROSITE" id="PS50093">
    <property type="entry name" value="PKD"/>
    <property type="match status" value="1"/>
</dbReference>
<dbReference type="Gene3D" id="2.60.120.200">
    <property type="match status" value="2"/>
</dbReference>
<dbReference type="InterPro" id="IPR035986">
    <property type="entry name" value="PKD_dom_sf"/>
</dbReference>
<evidence type="ECO:0000313" key="6">
    <source>
        <dbReference type="Proteomes" id="UP000286701"/>
    </source>
</evidence>
<feature type="domain" description="Laminin G" evidence="3">
    <location>
        <begin position="601"/>
        <end position="780"/>
    </location>
</feature>
<dbReference type="OrthoDB" id="101122at2"/>
<dbReference type="RefSeq" id="WP_128535768.1">
    <property type="nucleotide sequence ID" value="NZ_SBIW01000012.1"/>
</dbReference>
<dbReference type="NCBIfam" id="TIGR04183">
    <property type="entry name" value="Por_Secre_tail"/>
    <property type="match status" value="1"/>
</dbReference>
<dbReference type="InterPro" id="IPR044023">
    <property type="entry name" value="Ig_7"/>
</dbReference>
<reference evidence="5 6" key="1">
    <citation type="submission" date="2019-01" db="EMBL/GenBank/DDBJ databases">
        <title>Mucilaginibacter antarcticum sp. nov., isolated from antarctic soil.</title>
        <authorList>
            <person name="Yan Y.-Q."/>
            <person name="Du Z.-J."/>
        </authorList>
    </citation>
    <scope>NUCLEOTIDE SEQUENCE [LARGE SCALE GENOMIC DNA]</scope>
    <source>
        <strain evidence="5 6">F01003</strain>
    </source>
</reference>
<gene>
    <name evidence="5" type="ORF">EPL05_19980</name>
</gene>
<name>A0A444MIE1_9SPHI</name>
<comment type="caution">
    <text evidence="5">The sequence shown here is derived from an EMBL/GenBank/DDBJ whole genome shotgun (WGS) entry which is preliminary data.</text>
</comment>
<feature type="domain" description="PKD" evidence="4">
    <location>
        <begin position="388"/>
        <end position="470"/>
    </location>
</feature>
<dbReference type="CDD" id="cd00146">
    <property type="entry name" value="PKD"/>
    <property type="match status" value="2"/>
</dbReference>
<accession>A0A444MIE1</accession>
<dbReference type="Pfam" id="PF18962">
    <property type="entry name" value="Por_Secre_tail"/>
    <property type="match status" value="1"/>
</dbReference>
<organism evidence="5 6">
    <name type="scientific">Mucilaginibacter gilvus</name>
    <dbReference type="NCBI Taxonomy" id="2305909"/>
    <lineage>
        <taxon>Bacteria</taxon>
        <taxon>Pseudomonadati</taxon>
        <taxon>Bacteroidota</taxon>
        <taxon>Sphingobacteriia</taxon>
        <taxon>Sphingobacteriales</taxon>
        <taxon>Sphingobacteriaceae</taxon>
        <taxon>Mucilaginibacter</taxon>
    </lineage>
</organism>
<dbReference type="GO" id="GO:0004553">
    <property type="term" value="F:hydrolase activity, hydrolyzing O-glycosyl compounds"/>
    <property type="evidence" value="ECO:0007669"/>
    <property type="project" value="UniProtKB-ARBA"/>
</dbReference>
<dbReference type="SMART" id="SM00282">
    <property type="entry name" value="LamG"/>
    <property type="match status" value="1"/>
</dbReference>
<sequence length="2048" mass="212671">MKKLLFRSFLLSIFIATIIGRIAYGQTPAAGVATFQFQTGTQTNSSSNFADFVPTSVLTADGGFGYEFITQCTGATTSFYPQVSYVNFSGTDATLSFDRSNNAITVTAAFIRSARTGAATTQGLTSKPVAGGEFRFTSLDLLAISAATTSVSLQAYKNGVAVGSAVLVTGLSTSTKKPVDLSANSDFYNIDEIGITGFAADGIRVDNLTTAAIPFFINSPATNTYYNIGNNFTISVTNPPSGTLGVDYFANGVQLGTRSTVSPFSVNATATTGGSYSIVAKAYNATSAGTLLGTTAAIIVNVYPPAPSTTDGSNCGTGPVSVSASGTPTGGTFYLYSAATGGTAISSSTSTTFSTPSISATTTYYVSYAVSGVESTSRTAVTATINTLPTAAFTATTPVVINANSTVTLTSTYSASLTYAWNFNGGTPSTGSGQGPFSVQWSTAGTKNITLTVTSAAGCTTATASQSVTVNTPVPTVTGAGSGCGAGSVTLTAAGGQPTGGVYNWYGVATGGTALATGTTFAPITSGTYYVDYTAGGVTSSRSTGSVVTINPIVSSPTSNAYFSYSFDGNINDISGNLNDGVLSASPPAATTGRFGAPSAAYNFTGTSSQYIYTSKSVVNPQTFTISAWFNTTTTTGGLIVGFSSQTNGQAQHDRKIYMDNAGKLYFGVYSGATNTIVTAGTYNDGNWHHVVATLSAANGTRLYVDNTLQAFNASFIAAEPHNGYWLIGGPYVNGWPNAPTSNYFTGKIDDVSVFSTEMTAAAVAASNNVNQIGAYGPVCVGSPITIYSPTITGATYSWKDPNGTTLTGTANSTTFPLAVAGTYTLTVTNGPGSCTSTATYTPTLYALPAPVITSPATVATGASAAFSTTAVAGETYSWTTDGGTPATGTGNTISVNWATAGVKKVIVTATNANGCSVSVTQTIAVTKTVASGNYAFSQGITVSALGNTGTLSNFPMLVYIKEDALKSAVNCANNVQFPTGLSAVNGYDFAFTTNGGTNELFYQVESFDATTGTLTAWVQVPTVTTAATSLTFYFGSAAPAHDASFAYGTWSSDYLAVYHFNEGSGTVLDGTTYQRSSTATNATSTTAGKVSSAYLFDGTSTKIVSASSADITGNFTLSGWAFVTDFSSSDRKIVTNQSNSANGGYKLGYYGGSATTVKAEIETRAYSGASTLNRGEAGGTIVTTGAWHYVQGVYTGTNFITYFDGVADRSGTTGATAGTGGPIIVGSDFGTGNFFKGTLDEIRVSNVVKSADWIKAEYFNQNNYLTTTATNADFTTNAANAKAIGGSIVYTWTGATNTSTTAPGNWKTPASNNPVATIAIPTDGSASIIVNNVTNKPSLAAAATFYGVTVAAGSSLDLNGNTLTVGCNVYNSGTINTAGTTNTSTLIFNGSAATQTYTAAATSNTASIGTMTVNNTAGGTITVSGGPIDVYNQLVITKGNLTIAGTTTLSLKSSGTLTANVPAIPSTYAITGNVTVERWFTGGSISNRGWRMLSSPVNNNTISPLAANGTTATTATFNFSSLKTNLLITGVGGSGAGFDQPSGYTANGSTILFYTPSNALFTWPTSLNTVPTRPVGSGFYFYFRGNNTTNTVGKVIKSGGVYTAPEANVVGLQTGTLNQQAFRYTLSYTATTGVKNFNLVGNPYPSTISMSSTPQTGTTGFIYTYTPGATAIFTQPGAINIASGQGFYVKANAATSYISFAETLKTATQPTGASLLMGVPVEIKEPMITMKMIQDSSNYDITYLRYLDSYKDTYYDMEDADDLNGSGQTVFFGALTSDKKLVAIASQPMAKQRTSVFLSVDDATTGIYTLKRTGLIGIPAAYDVYLMDHFKKDSLDLRANDTYSFNLNKSNTATFGNERFEVIIRKKTLPPYKLVAFTGEKTGNDVLLRWDTQNEFDYTGFELQKSYDNATFEAVRNMQSTSAGTYTYKDLFSVTDSKPVYYRLKQTDINDNISYSQVVIITTNGNGTFSVFPNPATNVIQFSLAKPIKSQVRLRIYNSMGILMKTSIFTTSTGQQDISSLPIGSYTIEIVDLSTKTPTLTGKFIKL</sequence>
<dbReference type="InterPro" id="IPR013783">
    <property type="entry name" value="Ig-like_fold"/>
</dbReference>
<dbReference type="Pfam" id="PF18911">
    <property type="entry name" value="PKD_4"/>
    <property type="match status" value="1"/>
</dbReference>
<protein>
    <submittedName>
        <fullName evidence="5">T9SS type A sorting domain-containing protein</fullName>
    </submittedName>
</protein>
<dbReference type="SUPFAM" id="SSF49299">
    <property type="entry name" value="PKD domain"/>
    <property type="match status" value="2"/>
</dbReference>
<dbReference type="InterPro" id="IPR026444">
    <property type="entry name" value="Secre_tail"/>
</dbReference>
<evidence type="ECO:0000256" key="2">
    <source>
        <dbReference type="ARBA" id="ARBA00023157"/>
    </source>
</evidence>
<keyword evidence="2" id="KW-1015">Disulfide bond</keyword>
<dbReference type="SMART" id="SM00560">
    <property type="entry name" value="LamGL"/>
    <property type="match status" value="2"/>
</dbReference>
<evidence type="ECO:0000256" key="1">
    <source>
        <dbReference type="ARBA" id="ARBA00022729"/>
    </source>
</evidence>
<keyword evidence="1" id="KW-0732">Signal</keyword>
<proteinExistence type="predicted"/>
<dbReference type="Proteomes" id="UP000286701">
    <property type="component" value="Unassembled WGS sequence"/>
</dbReference>
<dbReference type="InterPro" id="IPR006558">
    <property type="entry name" value="LamG-like"/>
</dbReference>
<dbReference type="InterPro" id="IPR013320">
    <property type="entry name" value="ConA-like_dom_sf"/>
</dbReference>
<dbReference type="InterPro" id="IPR001791">
    <property type="entry name" value="Laminin_G"/>
</dbReference>
<evidence type="ECO:0000313" key="5">
    <source>
        <dbReference type="EMBL" id="RWY47874.1"/>
    </source>
</evidence>
<dbReference type="Pfam" id="PF19081">
    <property type="entry name" value="Ig_7"/>
    <property type="match status" value="2"/>
</dbReference>
<dbReference type="InterPro" id="IPR022409">
    <property type="entry name" value="PKD/Chitinase_dom"/>
</dbReference>
<dbReference type="Gene3D" id="2.60.40.10">
    <property type="entry name" value="Immunoglobulins"/>
    <property type="match status" value="3"/>
</dbReference>
<evidence type="ECO:0000259" key="3">
    <source>
        <dbReference type="PROSITE" id="PS50025"/>
    </source>
</evidence>
<dbReference type="CDD" id="cd00110">
    <property type="entry name" value="LamG"/>
    <property type="match status" value="1"/>
</dbReference>
<dbReference type="GO" id="GO:0005975">
    <property type="term" value="P:carbohydrate metabolic process"/>
    <property type="evidence" value="ECO:0007669"/>
    <property type="project" value="UniProtKB-ARBA"/>
</dbReference>
<dbReference type="InterPro" id="IPR000601">
    <property type="entry name" value="PKD_dom"/>
</dbReference>
<dbReference type="PROSITE" id="PS50025">
    <property type="entry name" value="LAM_G_DOMAIN"/>
    <property type="match status" value="1"/>
</dbReference>